<dbReference type="RefSeq" id="WP_087142843.1">
    <property type="nucleotide sequence ID" value="NZ_FUKI01000090.1"/>
</dbReference>
<organism evidence="3 4">
    <name type="scientific">Crenothrix polyspora</name>
    <dbReference type="NCBI Taxonomy" id="360316"/>
    <lineage>
        <taxon>Bacteria</taxon>
        <taxon>Pseudomonadati</taxon>
        <taxon>Pseudomonadota</taxon>
        <taxon>Gammaproteobacteria</taxon>
        <taxon>Methylococcales</taxon>
        <taxon>Crenotrichaceae</taxon>
        <taxon>Crenothrix</taxon>
    </lineage>
</organism>
<dbReference type="GO" id="GO:0000160">
    <property type="term" value="P:phosphorelay signal transduction system"/>
    <property type="evidence" value="ECO:0007669"/>
    <property type="project" value="InterPro"/>
</dbReference>
<feature type="domain" description="Response regulatory" evidence="2">
    <location>
        <begin position="6"/>
        <end position="114"/>
    </location>
</feature>
<dbReference type="SMART" id="SM00448">
    <property type="entry name" value="REC"/>
    <property type="match status" value="1"/>
</dbReference>
<keyword evidence="4" id="KW-1185">Reference proteome</keyword>
<dbReference type="Gene3D" id="3.40.50.2300">
    <property type="match status" value="1"/>
</dbReference>
<name>A0A1R4H4T6_9GAMM</name>
<dbReference type="InterPro" id="IPR011006">
    <property type="entry name" value="CheY-like_superfamily"/>
</dbReference>
<keyword evidence="1" id="KW-0597">Phosphoprotein</keyword>
<evidence type="ECO:0000259" key="2">
    <source>
        <dbReference type="PROSITE" id="PS50110"/>
    </source>
</evidence>
<proteinExistence type="predicted"/>
<protein>
    <submittedName>
        <fullName evidence="3">Chemotaxis protein CheY</fullName>
    </submittedName>
</protein>
<gene>
    <name evidence="3" type="ORF">CRENPOLYSF1_180033</name>
</gene>
<sequence>MVNTWRVVLVDDEPLARLGLRHCLTSRHLDFEIVGEAEGMQQARQLIQQDDRIDGVFLDINIETESERAGLDFSFALNNLPNPPWVVFVTGYEKHAVEAINNIKPVGYLLKPLE</sequence>
<reference evidence="4" key="1">
    <citation type="submission" date="2017-02" db="EMBL/GenBank/DDBJ databases">
        <authorList>
            <person name="Daims H."/>
        </authorList>
    </citation>
    <scope>NUCLEOTIDE SEQUENCE [LARGE SCALE GENOMIC DNA]</scope>
</reference>
<dbReference type="OrthoDB" id="236568at2"/>
<dbReference type="Proteomes" id="UP000195667">
    <property type="component" value="Unassembled WGS sequence"/>
</dbReference>
<accession>A0A1R4H4T6</accession>
<evidence type="ECO:0000313" key="3">
    <source>
        <dbReference type="EMBL" id="SJM91196.1"/>
    </source>
</evidence>
<feature type="modified residue" description="4-aspartylphosphate" evidence="1">
    <location>
        <position position="59"/>
    </location>
</feature>
<dbReference type="AlphaFoldDB" id="A0A1R4H4T6"/>
<dbReference type="PROSITE" id="PS50110">
    <property type="entry name" value="RESPONSE_REGULATORY"/>
    <property type="match status" value="1"/>
</dbReference>
<dbReference type="InterPro" id="IPR001789">
    <property type="entry name" value="Sig_transdc_resp-reg_receiver"/>
</dbReference>
<evidence type="ECO:0000256" key="1">
    <source>
        <dbReference type="PROSITE-ProRule" id="PRU00169"/>
    </source>
</evidence>
<dbReference type="Pfam" id="PF00072">
    <property type="entry name" value="Response_reg"/>
    <property type="match status" value="1"/>
</dbReference>
<dbReference type="SUPFAM" id="SSF52172">
    <property type="entry name" value="CheY-like"/>
    <property type="match status" value="1"/>
</dbReference>
<evidence type="ECO:0000313" key="4">
    <source>
        <dbReference type="Proteomes" id="UP000195667"/>
    </source>
</evidence>
<dbReference type="EMBL" id="FUKI01000090">
    <property type="protein sequence ID" value="SJM91196.1"/>
    <property type="molecule type" value="Genomic_DNA"/>
</dbReference>